<dbReference type="InterPro" id="IPR004358">
    <property type="entry name" value="Sig_transdc_His_kin-like_C"/>
</dbReference>
<dbReference type="PANTHER" id="PTHR43547:SF2">
    <property type="entry name" value="HYBRID SIGNAL TRANSDUCTION HISTIDINE KINASE C"/>
    <property type="match status" value="1"/>
</dbReference>
<protein>
    <recommendedName>
        <fullName evidence="2">histidine kinase</fullName>
        <ecNumber evidence="2">2.7.13.3</ecNumber>
    </recommendedName>
</protein>
<evidence type="ECO:0000256" key="1">
    <source>
        <dbReference type="ARBA" id="ARBA00000085"/>
    </source>
</evidence>
<organism evidence="7 8">
    <name type="scientific">Stenomitos frigidus AS-A4</name>
    <dbReference type="NCBI Taxonomy" id="2933935"/>
    <lineage>
        <taxon>Bacteria</taxon>
        <taxon>Bacillati</taxon>
        <taxon>Cyanobacteriota</taxon>
        <taxon>Cyanophyceae</taxon>
        <taxon>Leptolyngbyales</taxon>
        <taxon>Leptolyngbyaceae</taxon>
        <taxon>Stenomitos</taxon>
    </lineage>
</organism>
<accession>A0ABV0KTD7</accession>
<evidence type="ECO:0000259" key="6">
    <source>
        <dbReference type="PROSITE" id="PS50109"/>
    </source>
</evidence>
<gene>
    <name evidence="7" type="ORF">NDI38_29435</name>
</gene>
<keyword evidence="7" id="KW-0547">Nucleotide-binding</keyword>
<dbReference type="Proteomes" id="UP001476950">
    <property type="component" value="Unassembled WGS sequence"/>
</dbReference>
<dbReference type="PROSITE" id="PS50109">
    <property type="entry name" value="HIS_KIN"/>
    <property type="match status" value="1"/>
</dbReference>
<dbReference type="PANTHER" id="PTHR43547">
    <property type="entry name" value="TWO-COMPONENT HISTIDINE KINASE"/>
    <property type="match status" value="1"/>
</dbReference>
<dbReference type="SUPFAM" id="SSF55874">
    <property type="entry name" value="ATPase domain of HSP90 chaperone/DNA topoisomerase II/histidine kinase"/>
    <property type="match status" value="1"/>
</dbReference>
<sequence length="122" mass="13533">MKTGQCKPLGSQLERALKALFHEPSSLNDHFLSVAITKPQWQVTNFGTEIPSHELPHIFKKFYRVIGTDQWQQGGTGLGLALVKKLVEHMNGTIEVSSGQKQTTFIMATPLSLHSDVAETFV</sequence>
<comment type="caution">
    <text evidence="7">The sequence shown here is derived from an EMBL/GenBank/DDBJ whole genome shotgun (WGS) entry which is preliminary data.</text>
</comment>
<dbReference type="PRINTS" id="PR00344">
    <property type="entry name" value="BCTRLSENSOR"/>
</dbReference>
<dbReference type="EMBL" id="JAMPLM010000069">
    <property type="protein sequence ID" value="MEP1062501.1"/>
    <property type="molecule type" value="Genomic_DNA"/>
</dbReference>
<dbReference type="InterPro" id="IPR036890">
    <property type="entry name" value="HATPase_C_sf"/>
</dbReference>
<evidence type="ECO:0000313" key="8">
    <source>
        <dbReference type="Proteomes" id="UP001476950"/>
    </source>
</evidence>
<keyword evidence="5" id="KW-0902">Two-component regulatory system</keyword>
<proteinExistence type="predicted"/>
<dbReference type="Gene3D" id="3.30.565.10">
    <property type="entry name" value="Histidine kinase-like ATPase, C-terminal domain"/>
    <property type="match status" value="1"/>
</dbReference>
<reference evidence="7 8" key="1">
    <citation type="submission" date="2022-04" db="EMBL/GenBank/DDBJ databases">
        <title>Positive selection, recombination, and allopatry shape intraspecific diversity of widespread and dominant cyanobacteria.</title>
        <authorList>
            <person name="Wei J."/>
            <person name="Shu W."/>
            <person name="Hu C."/>
        </authorList>
    </citation>
    <scope>NUCLEOTIDE SEQUENCE [LARGE SCALE GENOMIC DNA]</scope>
    <source>
        <strain evidence="7 8">AS-A4</strain>
    </source>
</reference>
<dbReference type="GO" id="GO:0005524">
    <property type="term" value="F:ATP binding"/>
    <property type="evidence" value="ECO:0007669"/>
    <property type="project" value="UniProtKB-KW"/>
</dbReference>
<evidence type="ECO:0000256" key="3">
    <source>
        <dbReference type="ARBA" id="ARBA00022553"/>
    </source>
</evidence>
<evidence type="ECO:0000256" key="4">
    <source>
        <dbReference type="ARBA" id="ARBA00022777"/>
    </source>
</evidence>
<evidence type="ECO:0000256" key="5">
    <source>
        <dbReference type="ARBA" id="ARBA00023012"/>
    </source>
</evidence>
<dbReference type="InterPro" id="IPR003594">
    <property type="entry name" value="HATPase_dom"/>
</dbReference>
<keyword evidence="8" id="KW-1185">Reference proteome</keyword>
<keyword evidence="3" id="KW-0597">Phosphoprotein</keyword>
<evidence type="ECO:0000313" key="7">
    <source>
        <dbReference type="EMBL" id="MEP1062501.1"/>
    </source>
</evidence>
<keyword evidence="4" id="KW-0418">Kinase</keyword>
<dbReference type="EC" id="2.7.13.3" evidence="2"/>
<comment type="catalytic activity">
    <reaction evidence="1">
        <text>ATP + protein L-histidine = ADP + protein N-phospho-L-histidine.</text>
        <dbReference type="EC" id="2.7.13.3"/>
    </reaction>
</comment>
<feature type="domain" description="Histidine kinase" evidence="6">
    <location>
        <begin position="42"/>
        <end position="113"/>
    </location>
</feature>
<name>A0ABV0KTD7_9CYAN</name>
<evidence type="ECO:0000256" key="2">
    <source>
        <dbReference type="ARBA" id="ARBA00012438"/>
    </source>
</evidence>
<dbReference type="InterPro" id="IPR005467">
    <property type="entry name" value="His_kinase_dom"/>
</dbReference>
<keyword evidence="7" id="KW-0067">ATP-binding</keyword>
<dbReference type="SMART" id="SM00387">
    <property type="entry name" value="HATPase_c"/>
    <property type="match status" value="1"/>
</dbReference>
<dbReference type="RefSeq" id="WP_347240057.1">
    <property type="nucleotide sequence ID" value="NZ_JAMPLM010000069.1"/>
</dbReference>
<dbReference type="CDD" id="cd00075">
    <property type="entry name" value="HATPase"/>
    <property type="match status" value="1"/>
</dbReference>
<dbReference type="Pfam" id="PF02518">
    <property type="entry name" value="HATPase_c"/>
    <property type="match status" value="1"/>
</dbReference>
<keyword evidence="4" id="KW-0808">Transferase</keyword>